<evidence type="ECO:0000313" key="3">
    <source>
        <dbReference type="Proteomes" id="UP000001017"/>
    </source>
</evidence>
<reference evidence="2 3" key="2">
    <citation type="journal article" date="2000" name="Proc. Natl. Acad. Sci. U.S.A.">
        <title>Archaeal adaptation to higher temperatures revealed by genomic sequence of Thermoplasma volcanium.</title>
        <authorList>
            <person name="Kawashima T."/>
            <person name="Amano N."/>
            <person name="Koike H."/>
            <person name="Makino S."/>
            <person name="Higuchi S."/>
            <person name="Kawashima-Ohya Y."/>
            <person name="Watanabe K."/>
            <person name="Yamazaki M."/>
            <person name="Kanehori K."/>
            <person name="Kawamoto T."/>
            <person name="Nunoshiba T."/>
            <person name="Yamamoto Y."/>
            <person name="Aramaki H."/>
            <person name="Makino K."/>
            <person name="Suzuki M."/>
        </authorList>
    </citation>
    <scope>NUCLEOTIDE SEQUENCE [LARGE SCALE GENOMIC DNA]</scope>
    <source>
        <strain evidence="3">ATCC 51530 / DSM 4299 / JCM 9571 / NBRC 15438 / GSS1</strain>
    </source>
</reference>
<evidence type="ECO:0000256" key="1">
    <source>
        <dbReference type="SAM" id="Phobius"/>
    </source>
</evidence>
<keyword evidence="1" id="KW-1133">Transmembrane helix</keyword>
<dbReference type="eggNOG" id="arCOG07406">
    <property type="taxonomic scope" value="Archaea"/>
</dbReference>
<dbReference type="STRING" id="273116.gene:9381155"/>
<keyword evidence="1" id="KW-0472">Membrane</keyword>
<dbReference type="Proteomes" id="UP000001017">
    <property type="component" value="Chromosome"/>
</dbReference>
<dbReference type="GeneID" id="1440890"/>
<dbReference type="OrthoDB" id="56709at2157"/>
<feature type="transmembrane region" description="Helical" evidence="1">
    <location>
        <begin position="37"/>
        <end position="56"/>
    </location>
</feature>
<protein>
    <submittedName>
        <fullName evidence="2">TVG0367712 protein</fullName>
    </submittedName>
</protein>
<dbReference type="RefSeq" id="WP_010916632.1">
    <property type="nucleotide sequence ID" value="NC_002689.2"/>
</dbReference>
<keyword evidence="3" id="KW-1185">Reference proteome</keyword>
<evidence type="ECO:0000313" key="2">
    <source>
        <dbReference type="EMBL" id="BAB59520.1"/>
    </source>
</evidence>
<dbReference type="PaxDb" id="273116-14324593"/>
<dbReference type="EMBL" id="BA000011">
    <property type="protein sequence ID" value="BAB59520.1"/>
    <property type="molecule type" value="Genomic_DNA"/>
</dbReference>
<accession>Q97BS7</accession>
<sequence>MNRSVLAVYSIAGIQFVIAIILWILAVTNPTGNQRIWSVVFAIDLILSGIIAFIIMRPEMEVN</sequence>
<proteinExistence type="predicted"/>
<dbReference type="HOGENOM" id="CLU_2875290_0_0_2"/>
<feature type="transmembrane region" description="Helical" evidence="1">
    <location>
        <begin position="6"/>
        <end position="25"/>
    </location>
</feature>
<dbReference type="AlphaFoldDB" id="Q97BS7"/>
<reference evidence="2 3" key="1">
    <citation type="journal article" date="1999" name="Proc. Jpn. Acad.">
        <title>Determination of the complete genomic DNA sequence of Thermoplasma volvanium GSS1.</title>
        <authorList>
            <person name="Kawashima T."/>
            <person name="Yamamoto Y."/>
            <person name="Aramaki H."/>
            <person name="Nunoshiba T."/>
            <person name="Kawamoto T."/>
            <person name="Watanabe K."/>
            <person name="Yamazaki M."/>
            <person name="Kanehori K."/>
            <person name="Amano N."/>
            <person name="Ohya Y."/>
            <person name="Makino K."/>
            <person name="Suzuki M."/>
        </authorList>
    </citation>
    <scope>NUCLEOTIDE SEQUENCE [LARGE SCALE GENOMIC DNA]</scope>
    <source>
        <strain evidence="3">ATCC 51530 / DSM 4299 / JCM 9571 / NBRC 15438 / GSS1</strain>
    </source>
</reference>
<dbReference type="KEGG" id="tvo:TVG0367712"/>
<keyword evidence="1" id="KW-0812">Transmembrane</keyword>
<gene>
    <name evidence="2" type="ORF">TVG0367712</name>
</gene>
<name>Q97BS7_THEVO</name>
<organism evidence="2 3">
    <name type="scientific">Thermoplasma volcanium (strain ATCC 51530 / DSM 4299 / JCM 9571 / NBRC 15438 / GSS1)</name>
    <dbReference type="NCBI Taxonomy" id="273116"/>
    <lineage>
        <taxon>Archaea</taxon>
        <taxon>Methanobacteriati</taxon>
        <taxon>Thermoplasmatota</taxon>
        <taxon>Thermoplasmata</taxon>
        <taxon>Thermoplasmatales</taxon>
        <taxon>Thermoplasmataceae</taxon>
        <taxon>Thermoplasma</taxon>
    </lineage>
</organism>